<keyword evidence="3" id="KW-1185">Reference proteome</keyword>
<dbReference type="EMBL" id="JYIT01000080">
    <property type="protein sequence ID" value="KJL21898.1"/>
    <property type="molecule type" value="Genomic_DNA"/>
</dbReference>
<gene>
    <name evidence="2" type="ORF">RL72_02437</name>
</gene>
<reference evidence="2 3" key="1">
    <citation type="submission" date="2015-02" db="EMBL/GenBank/DDBJ databases">
        <title>Draft genome sequences of ten Microbacterium spp. with emphasis on heavy metal contaminated environments.</title>
        <authorList>
            <person name="Corretto E."/>
        </authorList>
    </citation>
    <scope>NUCLEOTIDE SEQUENCE [LARGE SCALE GENOMIC DNA]</scope>
    <source>
        <strain evidence="2 3">DSM 23848</strain>
    </source>
</reference>
<organism evidence="2 3">
    <name type="scientific">Microbacterium azadirachtae</name>
    <dbReference type="NCBI Taxonomy" id="582680"/>
    <lineage>
        <taxon>Bacteria</taxon>
        <taxon>Bacillati</taxon>
        <taxon>Actinomycetota</taxon>
        <taxon>Actinomycetes</taxon>
        <taxon>Micrococcales</taxon>
        <taxon>Microbacteriaceae</taxon>
        <taxon>Microbacterium</taxon>
    </lineage>
</organism>
<evidence type="ECO:0000313" key="2">
    <source>
        <dbReference type="EMBL" id="KJL21898.1"/>
    </source>
</evidence>
<name>A0A0F0KM04_9MICO</name>
<comment type="caution">
    <text evidence="2">The sequence shown here is derived from an EMBL/GenBank/DDBJ whole genome shotgun (WGS) entry which is preliminary data.</text>
</comment>
<dbReference type="PATRIC" id="fig|582680.7.peg.2490"/>
<evidence type="ECO:0000256" key="1">
    <source>
        <dbReference type="SAM" id="MobiDB-lite"/>
    </source>
</evidence>
<protein>
    <submittedName>
        <fullName evidence="2">Uncharacterized protein</fullName>
    </submittedName>
</protein>
<dbReference type="Proteomes" id="UP000033448">
    <property type="component" value="Unassembled WGS sequence"/>
</dbReference>
<evidence type="ECO:0000313" key="3">
    <source>
        <dbReference type="Proteomes" id="UP000033448"/>
    </source>
</evidence>
<feature type="region of interest" description="Disordered" evidence="1">
    <location>
        <begin position="1"/>
        <end position="27"/>
    </location>
</feature>
<dbReference type="AlphaFoldDB" id="A0A0F0KM04"/>
<sequence>MLHRRTAESRQAPETIESARPATSAGPISRRTIVRGVAWSVPVTAATAATPLAAASVGSPTLRFVNGPYSVGGCGDLNDVTLAATTNGTSPAANTTVSVVLPSGLAWKDGFTGPRSFTTDPNGKVVLPAITASPNTTSAVSMGASMTGANANAPVTVTAQVGAKIYDVVSTGNPPATGIPLGSVAVGHGTFLNPDGSLVYFNTVAGQAIPLATNVTSGTTVLIGGTQSYSTYVSGGVARVQDVATGVTITAAGVPNGSTAVGHATFLAANGDLYYFNSATNSSVLVASGVSSAKVSLFNGTQPVLTFVAGGVARAYNATTGSYVTATGVPAGTTAVGHSTFLAPDGLLYYYRAATGTAIVVSSGVSSATTALYGGTDPYVTYVTTGIPAVYSVTNGTYQTATGVPADSVVVGHATYLAPDGRLVYYNAGANAPIVLDTGVTSAVVHLYGGTDPIATYTHRLVC</sequence>
<proteinExistence type="predicted"/>
<accession>A0A0F0KM04</accession>